<dbReference type="SMART" id="SM00342">
    <property type="entry name" value="HTH_ARAC"/>
    <property type="match status" value="1"/>
</dbReference>
<evidence type="ECO:0000313" key="6">
    <source>
        <dbReference type="EMBL" id="RGC25821.1"/>
    </source>
</evidence>
<dbReference type="PANTHER" id="PTHR43280">
    <property type="entry name" value="ARAC-FAMILY TRANSCRIPTIONAL REGULATOR"/>
    <property type="match status" value="1"/>
</dbReference>
<keyword evidence="4" id="KW-1133">Transmembrane helix</keyword>
<keyword evidence="4" id="KW-0472">Membrane</keyword>
<evidence type="ECO:0000256" key="3">
    <source>
        <dbReference type="ARBA" id="ARBA00023163"/>
    </source>
</evidence>
<dbReference type="Pfam" id="PF02311">
    <property type="entry name" value="AraC_binding"/>
    <property type="match status" value="1"/>
</dbReference>
<feature type="domain" description="HTH araC/xylS-type" evidence="5">
    <location>
        <begin position="265"/>
        <end position="363"/>
    </location>
</feature>
<dbReference type="Proteomes" id="UP000261111">
    <property type="component" value="Unassembled WGS sequence"/>
</dbReference>
<dbReference type="PANTHER" id="PTHR43280:SF28">
    <property type="entry name" value="HTH-TYPE TRANSCRIPTIONAL ACTIVATOR RHAS"/>
    <property type="match status" value="1"/>
</dbReference>
<evidence type="ECO:0000256" key="2">
    <source>
        <dbReference type="ARBA" id="ARBA00023125"/>
    </source>
</evidence>
<keyword evidence="3" id="KW-0804">Transcription</keyword>
<dbReference type="InterPro" id="IPR018062">
    <property type="entry name" value="HTH_AraC-typ_CS"/>
</dbReference>
<dbReference type="InterPro" id="IPR020449">
    <property type="entry name" value="Tscrpt_reg_AraC-type_HTH"/>
</dbReference>
<dbReference type="InterPro" id="IPR003313">
    <property type="entry name" value="AraC-bd"/>
</dbReference>
<dbReference type="PRINTS" id="PR00032">
    <property type="entry name" value="HTHARAC"/>
</dbReference>
<dbReference type="InterPro" id="IPR009057">
    <property type="entry name" value="Homeodomain-like_sf"/>
</dbReference>
<dbReference type="GO" id="GO:0003700">
    <property type="term" value="F:DNA-binding transcription factor activity"/>
    <property type="evidence" value="ECO:0007669"/>
    <property type="project" value="InterPro"/>
</dbReference>
<dbReference type="GO" id="GO:0043565">
    <property type="term" value="F:sequence-specific DNA binding"/>
    <property type="evidence" value="ECO:0007669"/>
    <property type="project" value="InterPro"/>
</dbReference>
<organism evidence="6 7">
    <name type="scientific">Hungatella hathewayi</name>
    <dbReference type="NCBI Taxonomy" id="154046"/>
    <lineage>
        <taxon>Bacteria</taxon>
        <taxon>Bacillati</taxon>
        <taxon>Bacillota</taxon>
        <taxon>Clostridia</taxon>
        <taxon>Lachnospirales</taxon>
        <taxon>Lachnospiraceae</taxon>
        <taxon>Hungatella</taxon>
    </lineage>
</organism>
<dbReference type="Gene3D" id="1.10.10.60">
    <property type="entry name" value="Homeodomain-like"/>
    <property type="match status" value="2"/>
</dbReference>
<comment type="caution">
    <text evidence="6">The sequence shown here is derived from an EMBL/GenBank/DDBJ whole genome shotgun (WGS) entry which is preliminary data.</text>
</comment>
<dbReference type="Pfam" id="PF12833">
    <property type="entry name" value="HTH_18"/>
    <property type="match status" value="1"/>
</dbReference>
<name>A0A3E2WGL6_9FIRM</name>
<accession>A0A3E2WGL6</accession>
<dbReference type="PROSITE" id="PS01124">
    <property type="entry name" value="HTH_ARAC_FAMILY_2"/>
    <property type="match status" value="1"/>
</dbReference>
<dbReference type="AlphaFoldDB" id="A0A3E2WGL6"/>
<dbReference type="InterPro" id="IPR037923">
    <property type="entry name" value="HTH-like"/>
</dbReference>
<evidence type="ECO:0000256" key="4">
    <source>
        <dbReference type="SAM" id="Phobius"/>
    </source>
</evidence>
<keyword evidence="1" id="KW-0805">Transcription regulation</keyword>
<protein>
    <submittedName>
        <fullName evidence="6">AraC family transcriptional regulator</fullName>
    </submittedName>
</protein>
<keyword evidence="2" id="KW-0238">DNA-binding</keyword>
<dbReference type="InterPro" id="IPR018060">
    <property type="entry name" value="HTH_AraC"/>
</dbReference>
<dbReference type="PROSITE" id="PS00041">
    <property type="entry name" value="HTH_ARAC_FAMILY_1"/>
    <property type="match status" value="1"/>
</dbReference>
<proteinExistence type="predicted"/>
<dbReference type="SUPFAM" id="SSF51215">
    <property type="entry name" value="Regulatory protein AraC"/>
    <property type="match status" value="1"/>
</dbReference>
<dbReference type="Gene3D" id="2.60.120.280">
    <property type="entry name" value="Regulatory protein AraC"/>
    <property type="match status" value="1"/>
</dbReference>
<feature type="transmembrane region" description="Helical" evidence="4">
    <location>
        <begin position="12"/>
        <end position="31"/>
    </location>
</feature>
<reference evidence="6 7" key="1">
    <citation type="submission" date="2018-08" db="EMBL/GenBank/DDBJ databases">
        <title>A genome reference for cultivated species of the human gut microbiota.</title>
        <authorList>
            <person name="Zou Y."/>
            <person name="Xue W."/>
            <person name="Luo G."/>
        </authorList>
    </citation>
    <scope>NUCLEOTIDE SEQUENCE [LARGE SCALE GENOMIC DNA]</scope>
    <source>
        <strain evidence="6 7">AF19-21</strain>
    </source>
</reference>
<evidence type="ECO:0000313" key="7">
    <source>
        <dbReference type="Proteomes" id="UP000261111"/>
    </source>
</evidence>
<evidence type="ECO:0000256" key="1">
    <source>
        <dbReference type="ARBA" id="ARBA00023015"/>
    </source>
</evidence>
<gene>
    <name evidence="6" type="ORF">DWX41_20080</name>
</gene>
<dbReference type="SUPFAM" id="SSF46689">
    <property type="entry name" value="Homeodomain-like"/>
    <property type="match status" value="2"/>
</dbReference>
<evidence type="ECO:0000259" key="5">
    <source>
        <dbReference type="PROSITE" id="PS01124"/>
    </source>
</evidence>
<sequence>MCTIFVLFHEILYPFPLIILILPGMSLFYLVQKCHYLGLEEEFQMINKINQKAQNLVDFPQYQDTLAETQTGSAFIQYNLDVTPDSQWFIAHTNPKARARLPYVQEVGEFVTGKNYMTTRQGLQSYLLKITMDGKGYINFDGKHYTLSPGQFFWIDCRKLNYYAIDPDTPHWNVIWMHFWGNSTHDYYDSFMELNNNSPIGTMRNNDAIQLLRKLIGYYSTNIYNDYQTDIKAASIITTLMTCCMESAIHDKTMSLKKQPPKFVPQAQEYITEHFNERITLDSLAEEFFVNKFYLQKQFRLYVGSTPGEFQRSIRIDKAKELLRVTTMSINDISEHLGFESVGYFIRCFKKEDGKTPLQYRREWGV</sequence>
<dbReference type="EMBL" id="QVIA01000030">
    <property type="protein sequence ID" value="RGC25821.1"/>
    <property type="molecule type" value="Genomic_DNA"/>
</dbReference>
<keyword evidence="4" id="KW-0812">Transmembrane</keyword>